<sequence length="51" mass="5323">MNEAQLYDIPCAKHWTWWSSTSAAGSRVSAICASSADGVPAPFAGLPIGKD</sequence>
<dbReference type="Proteomes" id="UP001314681">
    <property type="component" value="Unassembled WGS sequence"/>
</dbReference>
<organism evidence="1 2">
    <name type="scientific">Diplocloster modestus</name>
    <dbReference type="NCBI Taxonomy" id="2850322"/>
    <lineage>
        <taxon>Bacteria</taxon>
        <taxon>Bacillati</taxon>
        <taxon>Bacillota</taxon>
        <taxon>Clostridia</taxon>
        <taxon>Lachnospirales</taxon>
        <taxon>Lachnospiraceae</taxon>
        <taxon>Diplocloster</taxon>
    </lineage>
</organism>
<reference evidence="1 2" key="1">
    <citation type="submission" date="2021-06" db="EMBL/GenBank/DDBJ databases">
        <title>Description of novel taxa of the family Lachnospiraceae.</title>
        <authorList>
            <person name="Chaplin A.V."/>
            <person name="Sokolova S.R."/>
            <person name="Pikina A.P."/>
            <person name="Korzhanova M."/>
            <person name="Belova V."/>
            <person name="Korostin D."/>
            <person name="Efimov B.A."/>
        </authorList>
    </citation>
    <scope>NUCLEOTIDE SEQUENCE [LARGE SCALE GENOMIC DNA]</scope>
    <source>
        <strain evidence="1 2">ASD4241</strain>
    </source>
</reference>
<comment type="caution">
    <text evidence="1">The sequence shown here is derived from an EMBL/GenBank/DDBJ whole genome shotgun (WGS) entry which is preliminary data.</text>
</comment>
<name>A0ABS6K3W4_9FIRM</name>
<evidence type="ECO:0000313" key="1">
    <source>
        <dbReference type="EMBL" id="MBU9725198.1"/>
    </source>
</evidence>
<dbReference type="EMBL" id="JAHQCX010000002">
    <property type="protein sequence ID" value="MBU9725198.1"/>
    <property type="molecule type" value="Genomic_DNA"/>
</dbReference>
<dbReference type="RefSeq" id="WP_238726309.1">
    <property type="nucleotide sequence ID" value="NZ_JAHQCX010000002.1"/>
</dbReference>
<gene>
    <name evidence="1" type="ORF">KTH90_04135</name>
</gene>
<proteinExistence type="predicted"/>
<accession>A0ABS6K3W4</accession>
<protein>
    <submittedName>
        <fullName evidence="1">Uncharacterized protein</fullName>
    </submittedName>
</protein>
<evidence type="ECO:0000313" key="2">
    <source>
        <dbReference type="Proteomes" id="UP001314681"/>
    </source>
</evidence>
<keyword evidence="2" id="KW-1185">Reference proteome</keyword>